<reference evidence="2 3" key="1">
    <citation type="submission" date="2019-01" db="EMBL/GenBank/DDBJ databases">
        <authorList>
            <person name="Sayadi A."/>
        </authorList>
    </citation>
    <scope>NUCLEOTIDE SEQUENCE [LARGE SCALE GENOMIC DNA]</scope>
</reference>
<evidence type="ECO:0000313" key="3">
    <source>
        <dbReference type="Proteomes" id="UP000410492"/>
    </source>
</evidence>
<protein>
    <submittedName>
        <fullName evidence="2">Uncharacterized protein</fullName>
    </submittedName>
</protein>
<keyword evidence="3" id="KW-1185">Reference proteome</keyword>
<name>A0A653CV83_CALMS</name>
<dbReference type="AlphaFoldDB" id="A0A653CV83"/>
<evidence type="ECO:0000313" key="2">
    <source>
        <dbReference type="EMBL" id="VEN51672.1"/>
    </source>
</evidence>
<organism evidence="2 3">
    <name type="scientific">Callosobruchus maculatus</name>
    <name type="common">Southern cowpea weevil</name>
    <name type="synonym">Pulse bruchid</name>
    <dbReference type="NCBI Taxonomy" id="64391"/>
    <lineage>
        <taxon>Eukaryota</taxon>
        <taxon>Metazoa</taxon>
        <taxon>Ecdysozoa</taxon>
        <taxon>Arthropoda</taxon>
        <taxon>Hexapoda</taxon>
        <taxon>Insecta</taxon>
        <taxon>Pterygota</taxon>
        <taxon>Neoptera</taxon>
        <taxon>Endopterygota</taxon>
        <taxon>Coleoptera</taxon>
        <taxon>Polyphaga</taxon>
        <taxon>Cucujiformia</taxon>
        <taxon>Chrysomeloidea</taxon>
        <taxon>Chrysomelidae</taxon>
        <taxon>Bruchinae</taxon>
        <taxon>Bruchini</taxon>
        <taxon>Callosobruchus</taxon>
    </lineage>
</organism>
<proteinExistence type="predicted"/>
<gene>
    <name evidence="2" type="ORF">CALMAC_LOCUS12058</name>
</gene>
<accession>A0A653CV83</accession>
<dbReference type="EMBL" id="CAACVG010008978">
    <property type="protein sequence ID" value="VEN51672.1"/>
    <property type="molecule type" value="Genomic_DNA"/>
</dbReference>
<evidence type="ECO:0000256" key="1">
    <source>
        <dbReference type="SAM" id="MobiDB-lite"/>
    </source>
</evidence>
<dbReference type="Proteomes" id="UP000410492">
    <property type="component" value="Unassembled WGS sequence"/>
</dbReference>
<feature type="region of interest" description="Disordered" evidence="1">
    <location>
        <begin position="1"/>
        <end position="34"/>
    </location>
</feature>
<sequence length="84" mass="9288">MLAERSLSPGHPRCGDGRDVPTTTSNGAWPGRPSRSKLQQLLHVPAVQQYAHGRSPSHRNAHLIQTPFLCRKDIQDIVTDTPLI</sequence>